<evidence type="ECO:0008006" key="3">
    <source>
        <dbReference type="Google" id="ProtNLM"/>
    </source>
</evidence>
<dbReference type="AlphaFoldDB" id="A0A7K4HLW6"/>
<dbReference type="EMBL" id="JABXWR010000001">
    <property type="protein sequence ID" value="NVO66265.1"/>
    <property type="molecule type" value="Genomic_DNA"/>
</dbReference>
<dbReference type="Proteomes" id="UP000570823">
    <property type="component" value="Unassembled WGS sequence"/>
</dbReference>
<comment type="caution">
    <text evidence="1">The sequence shown here is derived from an EMBL/GenBank/DDBJ whole genome shotgun (WGS) entry which is preliminary data.</text>
</comment>
<evidence type="ECO:0000313" key="2">
    <source>
        <dbReference type="Proteomes" id="UP000570823"/>
    </source>
</evidence>
<gene>
    <name evidence="1" type="ORF">HWN36_02820</name>
</gene>
<protein>
    <recommendedName>
        <fullName evidence="3">Universal stress protein</fullName>
    </recommendedName>
</protein>
<evidence type="ECO:0000313" key="1">
    <source>
        <dbReference type="EMBL" id="NVO66265.1"/>
    </source>
</evidence>
<keyword evidence="2" id="KW-1185">Reference proteome</keyword>
<reference evidence="1 2" key="1">
    <citation type="submission" date="2020-06" db="EMBL/GenBank/DDBJ databases">
        <title>Methanofollis fontis sp. nov., a methanogen isolated from marine sediments near a cold seep at Four-Way Closure Ridge offshore southwestern Taiwan.</title>
        <authorList>
            <person name="Chen S.-C."/>
            <person name="Teng N.-H."/>
            <person name="Lin Y.-S."/>
            <person name="Lai M.-C."/>
            <person name="Chen H.-H."/>
            <person name="Wang C.-C."/>
        </authorList>
    </citation>
    <scope>NUCLEOTIDE SEQUENCE [LARGE SCALE GENOMIC DNA]</scope>
    <source>
        <strain evidence="1 2">DSM 2702</strain>
    </source>
</reference>
<name>A0A7K4HLW6_9EURY</name>
<sequence>MIKQGDRAQTNYRRSETLPKTTAELEAVGLPVKSRMFSGKKLENIVEVAESYDLIAVSKKYAASLTEVAAVSPVTLRLAQTVEKPIIIY</sequence>
<dbReference type="RefSeq" id="WP_176787974.1">
    <property type="nucleotide sequence ID" value="NZ_JABXWR010000001.1"/>
</dbReference>
<proteinExistence type="predicted"/>
<organism evidence="1 2">
    <name type="scientific">Methanofollis tationis</name>
    <dbReference type="NCBI Taxonomy" id="81417"/>
    <lineage>
        <taxon>Archaea</taxon>
        <taxon>Methanobacteriati</taxon>
        <taxon>Methanobacteriota</taxon>
        <taxon>Stenosarchaea group</taxon>
        <taxon>Methanomicrobia</taxon>
        <taxon>Methanomicrobiales</taxon>
        <taxon>Methanomicrobiaceae</taxon>
        <taxon>Methanofollis</taxon>
    </lineage>
</organism>
<accession>A0A7K4HLW6</accession>